<dbReference type="GeneID" id="26970768"/>
<organism evidence="1 2">
    <name type="scientific">Paracoccidioides lutzii (strain ATCC MYA-826 / Pb01)</name>
    <name type="common">Paracoccidioides brasiliensis</name>
    <dbReference type="NCBI Taxonomy" id="502779"/>
    <lineage>
        <taxon>Eukaryota</taxon>
        <taxon>Fungi</taxon>
        <taxon>Dikarya</taxon>
        <taxon>Ascomycota</taxon>
        <taxon>Pezizomycotina</taxon>
        <taxon>Eurotiomycetes</taxon>
        <taxon>Eurotiomycetidae</taxon>
        <taxon>Onygenales</taxon>
        <taxon>Ajellomycetaceae</taxon>
        <taxon>Paracoccidioides</taxon>
    </lineage>
</organism>
<evidence type="ECO:0000313" key="1">
    <source>
        <dbReference type="EMBL" id="KGQ01363.1"/>
    </source>
</evidence>
<dbReference type="Proteomes" id="UP000002059">
    <property type="component" value="Partially assembled WGS sequence"/>
</dbReference>
<dbReference type="RefSeq" id="XP_015702893.1">
    <property type="nucleotide sequence ID" value="XM_015847503.1"/>
</dbReference>
<dbReference type="OrthoDB" id="4200494at2759"/>
<reference evidence="1 2" key="1">
    <citation type="journal article" date="2011" name="PLoS Genet.">
        <title>Comparative genomic analysis of human fungal pathogens causing paracoccidioidomycosis.</title>
        <authorList>
            <person name="Desjardins C.A."/>
            <person name="Champion M.D."/>
            <person name="Holder J.W."/>
            <person name="Muszewska A."/>
            <person name="Goldberg J."/>
            <person name="Bailao A.M."/>
            <person name="Brigido M.M."/>
            <person name="Ferreira M.E."/>
            <person name="Garcia A.M."/>
            <person name="Grynberg M."/>
            <person name="Gujja S."/>
            <person name="Heiman D.I."/>
            <person name="Henn M.R."/>
            <person name="Kodira C.D."/>
            <person name="Leon-Narvaez H."/>
            <person name="Longo L.V."/>
            <person name="Ma L.J."/>
            <person name="Malavazi I."/>
            <person name="Matsuo A.L."/>
            <person name="Morais F.V."/>
            <person name="Pereira M."/>
            <person name="Rodriguez-Brito S."/>
            <person name="Sakthikumar S."/>
            <person name="Salem-Izacc S.M."/>
            <person name="Sykes S.M."/>
            <person name="Teixeira M.M."/>
            <person name="Vallejo M.C."/>
            <person name="Walter M.E."/>
            <person name="Yandava C."/>
            <person name="Young S."/>
            <person name="Zeng Q."/>
            <person name="Zucker J."/>
            <person name="Felipe M.S."/>
            <person name="Goldman G.H."/>
            <person name="Haas B.J."/>
            <person name="McEwen J.G."/>
            <person name="Nino-Vega G."/>
            <person name="Puccia R."/>
            <person name="San-Blas G."/>
            <person name="Soares C.M."/>
            <person name="Birren B.W."/>
            <person name="Cuomo C.A."/>
        </authorList>
    </citation>
    <scope>NUCLEOTIDE SEQUENCE [LARGE SCALE GENOMIC DNA]</scope>
    <source>
        <strain evidence="2">ATCC MYA-826 / Pb01</strain>
    </source>
</reference>
<gene>
    <name evidence="1" type="ORF">PAAG_11941</name>
</gene>
<dbReference type="InterPro" id="IPR051678">
    <property type="entry name" value="AGP_Transferase"/>
</dbReference>
<dbReference type="VEuPathDB" id="FungiDB:PAAG_11941"/>
<sequence length="211" mass="23047">MSWSHSQGIIRLMPLPISVSSSGNKILLLFVLSRRGDTDASSIPRVLREIANVPVPRVSAWSSDSANPVGAEYIIEGKAPGIRRSPTTLAEETTTSWLILVGTQLDLNCLATEPLTRAERRSSEEYARAMGKNEVARIKANARPRINAYVTLKDPVLPKQALSLLSKYLDATPYLGSNDPAAGTSVLWHPDLHLDNVFVDPVMCKIAVVVY</sequence>
<dbReference type="KEGG" id="pbl:PAAG_11941"/>
<protein>
    <recommendedName>
        <fullName evidence="3">Aminoglycoside phosphotransferase domain-containing protein</fullName>
    </recommendedName>
</protein>
<accession>A0A0A2V1I2</accession>
<dbReference type="HOGENOM" id="CLU_1305199_0_0_1"/>
<dbReference type="PANTHER" id="PTHR21310">
    <property type="entry name" value="AMINOGLYCOSIDE PHOSPHOTRANSFERASE-RELATED-RELATED"/>
    <property type="match status" value="1"/>
</dbReference>
<evidence type="ECO:0000313" key="2">
    <source>
        <dbReference type="Proteomes" id="UP000002059"/>
    </source>
</evidence>
<dbReference type="PANTHER" id="PTHR21310:SF43">
    <property type="entry name" value="AMINOGLYCOSIDE PHOSPHOTRANSFERASE DOMAIN-CONTAINING PROTEIN"/>
    <property type="match status" value="1"/>
</dbReference>
<name>A0A0A2V1I2_PARBA</name>
<dbReference type="EMBL" id="KN294003">
    <property type="protein sequence ID" value="KGQ01363.1"/>
    <property type="molecule type" value="Genomic_DNA"/>
</dbReference>
<keyword evidence="2" id="KW-1185">Reference proteome</keyword>
<evidence type="ECO:0008006" key="3">
    <source>
        <dbReference type="Google" id="ProtNLM"/>
    </source>
</evidence>
<dbReference type="AlphaFoldDB" id="A0A0A2V1I2"/>
<proteinExistence type="predicted"/>